<keyword evidence="1" id="KW-0677">Repeat</keyword>
<dbReference type="PANTHER" id="PTHR24171:SF9">
    <property type="entry name" value="ANKYRIN REPEAT DOMAIN-CONTAINING PROTEIN 39"/>
    <property type="match status" value="1"/>
</dbReference>
<sequence>MNLLTGRSAINVKMERSGNEKQQFQIKENMAKENKHKKGVESCCDLSANLDVYQSLPEIEFERGIWHAAQYNDEDKVEGFLRKGILADLEDSAGYTALHYAARNGHYQICEMLLKYGANVNAKTRCGQATALHRAATQGHDHVVEILLKYGANANLKDADEYTALHRAIIAARVSICQILIPRSDLSIVDKKNRTAKQLANEYCNDVLSLLSS</sequence>
<dbReference type="PROSITE" id="PS50088">
    <property type="entry name" value="ANK_REPEAT"/>
    <property type="match status" value="2"/>
</dbReference>
<keyword evidence="4" id="KW-1185">Reference proteome</keyword>
<feature type="repeat" description="ANK" evidence="3">
    <location>
        <begin position="93"/>
        <end position="125"/>
    </location>
</feature>
<feature type="repeat" description="ANK" evidence="3">
    <location>
        <begin position="127"/>
        <end position="159"/>
    </location>
</feature>
<dbReference type="InterPro" id="IPR036770">
    <property type="entry name" value="Ankyrin_rpt-contain_sf"/>
</dbReference>
<dbReference type="RefSeq" id="XP_015179093.1">
    <property type="nucleotide sequence ID" value="XM_015323607.1"/>
</dbReference>
<dbReference type="Gene3D" id="1.25.40.20">
    <property type="entry name" value="Ankyrin repeat-containing domain"/>
    <property type="match status" value="1"/>
</dbReference>
<reference evidence="5" key="1">
    <citation type="submission" date="2025-08" db="UniProtKB">
        <authorList>
            <consortium name="RefSeq"/>
        </authorList>
    </citation>
    <scope>IDENTIFICATION</scope>
    <source>
        <tissue evidence="5">Whole body</tissue>
    </source>
</reference>
<evidence type="ECO:0000256" key="1">
    <source>
        <dbReference type="ARBA" id="ARBA00022737"/>
    </source>
</evidence>
<dbReference type="GeneID" id="107067789"/>
<dbReference type="InterPro" id="IPR002110">
    <property type="entry name" value="Ankyrin_rpt"/>
</dbReference>
<proteinExistence type="predicted"/>
<dbReference type="Pfam" id="PF12796">
    <property type="entry name" value="Ank_2"/>
    <property type="match status" value="1"/>
</dbReference>
<gene>
    <name evidence="5" type="primary">LOC107067789</name>
</gene>
<dbReference type="Proteomes" id="UP000694924">
    <property type="component" value="Unplaced"/>
</dbReference>
<protein>
    <submittedName>
        <fullName evidence="5">Ankyrin repeat domain-containing protein 39-like isoform X1</fullName>
    </submittedName>
</protein>
<evidence type="ECO:0000313" key="5">
    <source>
        <dbReference type="RefSeq" id="XP_015179093.1"/>
    </source>
</evidence>
<dbReference type="SMART" id="SM00248">
    <property type="entry name" value="ANK"/>
    <property type="match status" value="4"/>
</dbReference>
<dbReference type="PROSITE" id="PS50297">
    <property type="entry name" value="ANK_REP_REGION"/>
    <property type="match status" value="2"/>
</dbReference>
<keyword evidence="2 3" id="KW-0040">ANK repeat</keyword>
<evidence type="ECO:0000256" key="3">
    <source>
        <dbReference type="PROSITE-ProRule" id="PRU00023"/>
    </source>
</evidence>
<evidence type="ECO:0000313" key="4">
    <source>
        <dbReference type="Proteomes" id="UP000694924"/>
    </source>
</evidence>
<dbReference type="PANTHER" id="PTHR24171">
    <property type="entry name" value="ANKYRIN REPEAT DOMAIN-CONTAINING PROTEIN 39-RELATED"/>
    <property type="match status" value="1"/>
</dbReference>
<organism evidence="4 5">
    <name type="scientific">Polistes dominula</name>
    <name type="common">European paper wasp</name>
    <name type="synonym">Vespa dominula</name>
    <dbReference type="NCBI Taxonomy" id="743375"/>
    <lineage>
        <taxon>Eukaryota</taxon>
        <taxon>Metazoa</taxon>
        <taxon>Ecdysozoa</taxon>
        <taxon>Arthropoda</taxon>
        <taxon>Hexapoda</taxon>
        <taxon>Insecta</taxon>
        <taxon>Pterygota</taxon>
        <taxon>Neoptera</taxon>
        <taxon>Endopterygota</taxon>
        <taxon>Hymenoptera</taxon>
        <taxon>Apocrita</taxon>
        <taxon>Aculeata</taxon>
        <taxon>Vespoidea</taxon>
        <taxon>Vespidae</taxon>
        <taxon>Polistinae</taxon>
        <taxon>Polistini</taxon>
        <taxon>Polistes</taxon>
    </lineage>
</organism>
<dbReference type="PRINTS" id="PR01415">
    <property type="entry name" value="ANKYRIN"/>
</dbReference>
<name>A0ABM1IFV6_POLDO</name>
<dbReference type="SUPFAM" id="SSF48403">
    <property type="entry name" value="Ankyrin repeat"/>
    <property type="match status" value="1"/>
</dbReference>
<evidence type="ECO:0000256" key="2">
    <source>
        <dbReference type="ARBA" id="ARBA00023043"/>
    </source>
</evidence>
<accession>A0ABM1IFV6</accession>